<evidence type="ECO:0000256" key="6">
    <source>
        <dbReference type="ARBA" id="ARBA00023132"/>
    </source>
</evidence>
<evidence type="ECO:0000313" key="10">
    <source>
        <dbReference type="EMBL" id="KAL3880467.1"/>
    </source>
</evidence>
<evidence type="ECO:0000256" key="2">
    <source>
        <dbReference type="ARBA" id="ARBA00022448"/>
    </source>
</evidence>
<keyword evidence="4" id="KW-0653">Protein transport</keyword>
<accession>A0ABD3X348</accession>
<keyword evidence="3" id="KW-0509">mRNA transport</keyword>
<feature type="region of interest" description="Disordered" evidence="9">
    <location>
        <begin position="525"/>
        <end position="578"/>
    </location>
</feature>
<gene>
    <name evidence="10" type="ORF">ACJMK2_032703</name>
</gene>
<dbReference type="AlphaFoldDB" id="A0ABD3X348"/>
<dbReference type="EMBL" id="JBJQND010000004">
    <property type="protein sequence ID" value="KAL3880467.1"/>
    <property type="molecule type" value="Genomic_DNA"/>
</dbReference>
<name>A0ABD3X348_SINWO</name>
<dbReference type="PANTHER" id="PTHR13437">
    <property type="entry name" value="NUCLEOPORIN P58/P45 NUCLEOPORIN-LIKE PROTEIN 1"/>
    <property type="match status" value="1"/>
</dbReference>
<reference evidence="10 11" key="1">
    <citation type="submission" date="2024-11" db="EMBL/GenBank/DDBJ databases">
        <title>Chromosome-level genome assembly of the freshwater bivalve Anodonta woodiana.</title>
        <authorList>
            <person name="Chen X."/>
        </authorList>
    </citation>
    <scope>NUCLEOTIDE SEQUENCE [LARGE SCALE GENOMIC DNA]</scope>
    <source>
        <strain evidence="10">MN2024</strain>
        <tissue evidence="10">Gills</tissue>
    </source>
</reference>
<keyword evidence="7" id="KW-0539">Nucleus</keyword>
<dbReference type="Gene3D" id="6.10.140.1350">
    <property type="match status" value="1"/>
</dbReference>
<feature type="compositionally biased region" description="Polar residues" evidence="9">
    <location>
        <begin position="552"/>
        <end position="565"/>
    </location>
</feature>
<sequence>MAVRCYYCPTAFNFGAKPAVTTTTSGGFSFGGPSTTAAGASSGFGFGTSTATTGGQGGFSFGTTPSTGTLTLGLNTATTKPSLGFGLGSTMTQPSTGLFGTTTTASTTAGNFALGVTSLSTGTTTASSTGMALSGLGTSTTSNTPQSGFGMSFGTKPFGVTGITTLGSGLGAGLSGTTGTGSIFGAAVPKTTTSGLGGVDPTTSTTTAGYNSSGTKLANGKAVKETNITPELAADVENFQKFVKEEKMEMENIKRMSATPMHKVQEDTAALRQLLSVVSNSVQRNALAVEKLKKKMTQELKSAEMAQRTKDIPASLQYENTAPTEYFQNLVEDFESQMLNYRQQIEVMESHLASLNQPNKFTPEEMIMLLKKMNETFVALAAQLHQVHDAVKTQKEHFLNYRKIFHGDTKNIFEKQKRTTVKISPHHKTDTLGPSPFPGVTNAVAVAMATAMNRTQQHQGGRPPVTGFAGGSGAGSGLLSSVPVSTSSGFTGFGTTSTQSSGFKGFGTGTSSLFGSNNNSIGGSVFGPKASQPSSTGFNFSSPIPATGVALPQQNLSASTEQPFQLNKPPLGTKRGKR</sequence>
<protein>
    <recommendedName>
        <fullName evidence="12">Nucleoporin p58/p45</fullName>
    </recommendedName>
</protein>
<comment type="caution">
    <text evidence="10">The sequence shown here is derived from an EMBL/GenBank/DDBJ whole genome shotgun (WGS) entry which is preliminary data.</text>
</comment>
<evidence type="ECO:0000256" key="5">
    <source>
        <dbReference type="ARBA" id="ARBA00023010"/>
    </source>
</evidence>
<evidence type="ECO:0000256" key="4">
    <source>
        <dbReference type="ARBA" id="ARBA00022927"/>
    </source>
</evidence>
<comment type="subcellular location">
    <subcellularLocation>
        <location evidence="1">Nucleus</location>
        <location evidence="1">Nuclear pore complex</location>
    </subcellularLocation>
</comment>
<keyword evidence="5" id="KW-0811">Translocation</keyword>
<keyword evidence="8" id="KW-0175">Coiled coil</keyword>
<dbReference type="GO" id="GO:0051028">
    <property type="term" value="P:mRNA transport"/>
    <property type="evidence" value="ECO:0007669"/>
    <property type="project" value="UniProtKB-KW"/>
</dbReference>
<dbReference type="InterPro" id="IPR024882">
    <property type="entry name" value="NUP58/p45/49"/>
</dbReference>
<evidence type="ECO:0000313" key="11">
    <source>
        <dbReference type="Proteomes" id="UP001634394"/>
    </source>
</evidence>
<evidence type="ECO:0008006" key="12">
    <source>
        <dbReference type="Google" id="ProtNLM"/>
    </source>
</evidence>
<evidence type="ECO:0000256" key="1">
    <source>
        <dbReference type="ARBA" id="ARBA00004567"/>
    </source>
</evidence>
<dbReference type="Proteomes" id="UP001634394">
    <property type="component" value="Unassembled WGS sequence"/>
</dbReference>
<dbReference type="PANTHER" id="PTHR13437:SF2">
    <property type="entry name" value="NUCLEOPORIN P58_P45"/>
    <property type="match status" value="1"/>
</dbReference>
<proteinExistence type="predicted"/>
<dbReference type="GO" id="GO:0005643">
    <property type="term" value="C:nuclear pore"/>
    <property type="evidence" value="ECO:0007669"/>
    <property type="project" value="UniProtKB-SubCell"/>
</dbReference>
<dbReference type="Pfam" id="PF15967">
    <property type="entry name" value="Nucleoporin_FG2"/>
    <property type="match status" value="1"/>
</dbReference>
<evidence type="ECO:0000256" key="9">
    <source>
        <dbReference type="SAM" id="MobiDB-lite"/>
    </source>
</evidence>
<evidence type="ECO:0000256" key="8">
    <source>
        <dbReference type="SAM" id="Coils"/>
    </source>
</evidence>
<evidence type="ECO:0000256" key="3">
    <source>
        <dbReference type="ARBA" id="ARBA00022816"/>
    </source>
</evidence>
<keyword evidence="2" id="KW-0813">Transport</keyword>
<evidence type="ECO:0000256" key="7">
    <source>
        <dbReference type="ARBA" id="ARBA00023242"/>
    </source>
</evidence>
<keyword evidence="11" id="KW-1185">Reference proteome</keyword>
<dbReference type="GO" id="GO:0015031">
    <property type="term" value="P:protein transport"/>
    <property type="evidence" value="ECO:0007669"/>
    <property type="project" value="UniProtKB-KW"/>
</dbReference>
<organism evidence="10 11">
    <name type="scientific">Sinanodonta woodiana</name>
    <name type="common">Chinese pond mussel</name>
    <name type="synonym">Anodonta woodiana</name>
    <dbReference type="NCBI Taxonomy" id="1069815"/>
    <lineage>
        <taxon>Eukaryota</taxon>
        <taxon>Metazoa</taxon>
        <taxon>Spiralia</taxon>
        <taxon>Lophotrochozoa</taxon>
        <taxon>Mollusca</taxon>
        <taxon>Bivalvia</taxon>
        <taxon>Autobranchia</taxon>
        <taxon>Heteroconchia</taxon>
        <taxon>Palaeoheterodonta</taxon>
        <taxon>Unionida</taxon>
        <taxon>Unionoidea</taxon>
        <taxon>Unionidae</taxon>
        <taxon>Unioninae</taxon>
        <taxon>Sinanodonta</taxon>
    </lineage>
</organism>
<feature type="compositionally biased region" description="Polar residues" evidence="9">
    <location>
        <begin position="531"/>
        <end position="544"/>
    </location>
</feature>
<keyword evidence="6" id="KW-0906">Nuclear pore complex</keyword>
<feature type="coiled-coil region" evidence="8">
    <location>
        <begin position="289"/>
        <end position="351"/>
    </location>
</feature>